<dbReference type="InterPro" id="IPR008271">
    <property type="entry name" value="Ser/Thr_kinase_AS"/>
</dbReference>
<dbReference type="SUPFAM" id="SSF56112">
    <property type="entry name" value="Protein kinase-like (PK-like)"/>
    <property type="match status" value="1"/>
</dbReference>
<evidence type="ECO:0000256" key="1">
    <source>
        <dbReference type="ARBA" id="ARBA00022527"/>
    </source>
</evidence>
<dbReference type="EMBL" id="WIUZ02000006">
    <property type="protein sequence ID" value="KAF9785789.1"/>
    <property type="molecule type" value="Genomic_DNA"/>
</dbReference>
<organism evidence="7 8">
    <name type="scientific">Thelephora terrestris</name>
    <dbReference type="NCBI Taxonomy" id="56493"/>
    <lineage>
        <taxon>Eukaryota</taxon>
        <taxon>Fungi</taxon>
        <taxon>Dikarya</taxon>
        <taxon>Basidiomycota</taxon>
        <taxon>Agaricomycotina</taxon>
        <taxon>Agaricomycetes</taxon>
        <taxon>Thelephorales</taxon>
        <taxon>Thelephoraceae</taxon>
        <taxon>Thelephora</taxon>
    </lineage>
</organism>
<dbReference type="PANTHER" id="PTHR24345">
    <property type="entry name" value="SERINE/THREONINE-PROTEIN KINASE PLK"/>
    <property type="match status" value="1"/>
</dbReference>
<evidence type="ECO:0000256" key="4">
    <source>
        <dbReference type="ARBA" id="ARBA00022777"/>
    </source>
</evidence>
<evidence type="ECO:0000259" key="6">
    <source>
        <dbReference type="PROSITE" id="PS50011"/>
    </source>
</evidence>
<comment type="caution">
    <text evidence="7">The sequence shown here is derived from an EMBL/GenBank/DDBJ whole genome shotgun (WGS) entry which is preliminary data.</text>
</comment>
<dbReference type="SMART" id="SM00220">
    <property type="entry name" value="S_TKc"/>
    <property type="match status" value="1"/>
</dbReference>
<dbReference type="OrthoDB" id="541276at2759"/>
<evidence type="ECO:0000256" key="2">
    <source>
        <dbReference type="ARBA" id="ARBA00022679"/>
    </source>
</evidence>
<dbReference type="AlphaFoldDB" id="A0A9P6HGI8"/>
<keyword evidence="2" id="KW-0808">Transferase</keyword>
<keyword evidence="1" id="KW-0723">Serine/threonine-protein kinase</keyword>
<evidence type="ECO:0000313" key="7">
    <source>
        <dbReference type="EMBL" id="KAF9785789.1"/>
    </source>
</evidence>
<dbReference type="PANTHER" id="PTHR24345:SF0">
    <property type="entry name" value="CELL CYCLE SERINE_THREONINE-PROTEIN KINASE CDC5_MSD2"/>
    <property type="match status" value="1"/>
</dbReference>
<feature type="domain" description="Protein kinase" evidence="6">
    <location>
        <begin position="25"/>
        <end position="305"/>
    </location>
</feature>
<dbReference type="PROSITE" id="PS00108">
    <property type="entry name" value="PROTEIN_KINASE_ST"/>
    <property type="match status" value="1"/>
</dbReference>
<dbReference type="Pfam" id="PF00069">
    <property type="entry name" value="Pkinase"/>
    <property type="match status" value="1"/>
</dbReference>
<dbReference type="Gene3D" id="1.10.510.10">
    <property type="entry name" value="Transferase(Phosphotransferase) domain 1"/>
    <property type="match status" value="1"/>
</dbReference>
<gene>
    <name evidence="7" type="ORF">BJ322DRAFT_1218269</name>
</gene>
<keyword evidence="5" id="KW-0067">ATP-binding</keyword>
<dbReference type="GO" id="GO:0005524">
    <property type="term" value="F:ATP binding"/>
    <property type="evidence" value="ECO:0007669"/>
    <property type="project" value="UniProtKB-KW"/>
</dbReference>
<evidence type="ECO:0000313" key="8">
    <source>
        <dbReference type="Proteomes" id="UP000736335"/>
    </source>
</evidence>
<sequence>MSLADNLDTRCHKSSLIGQAVQGRYHVESLICKGTFGDLYKVVDIESFSLVGKRIRRAMKVIDVRAKPRISPRNYTNHQLAQARREIDYHLLVSSHPNIVTLHEWFHDSSREEMVLILDYCAGGDLQTYITKDSGNPFAEDDRQMKQIILQICDAVDFIHSKGVFHKDIKPQNILISPDGWKVFLCDFGLATDMRTDCRGEGTKSYMSPELLQEQGFYCPQRADVWALGVTILDMLGICLWNSATIHSIGFLKFMLVDDYLVCALSRSISAKANDLIRDILRFHPELRLSIPEISARVLQLPSFFEHQRASFSAAELQELASLYQCTLTRIDPIARRRRELEDFRRMVKNLAFNDLTGRTPYPPICTPGDPHSNSSQHHYGVPRLHCGPISGFPAQVEILSEQRAAVLKHWRNVFGMSVAGYKQYYF</sequence>
<protein>
    <submittedName>
        <fullName evidence="7">Kinase-like domain-containing protein</fullName>
    </submittedName>
</protein>
<dbReference type="InterPro" id="IPR011009">
    <property type="entry name" value="Kinase-like_dom_sf"/>
</dbReference>
<dbReference type="GO" id="GO:0005634">
    <property type="term" value="C:nucleus"/>
    <property type="evidence" value="ECO:0007669"/>
    <property type="project" value="TreeGrafter"/>
</dbReference>
<accession>A0A9P6HGI8</accession>
<evidence type="ECO:0000256" key="5">
    <source>
        <dbReference type="ARBA" id="ARBA00022840"/>
    </source>
</evidence>
<reference evidence="7" key="2">
    <citation type="submission" date="2020-11" db="EMBL/GenBank/DDBJ databases">
        <authorList>
            <consortium name="DOE Joint Genome Institute"/>
            <person name="Kuo A."/>
            <person name="Miyauchi S."/>
            <person name="Kiss E."/>
            <person name="Drula E."/>
            <person name="Kohler A."/>
            <person name="Sanchez-Garcia M."/>
            <person name="Andreopoulos B."/>
            <person name="Barry K.W."/>
            <person name="Bonito G."/>
            <person name="Buee M."/>
            <person name="Carver A."/>
            <person name="Chen C."/>
            <person name="Cichocki N."/>
            <person name="Clum A."/>
            <person name="Culley D."/>
            <person name="Crous P.W."/>
            <person name="Fauchery L."/>
            <person name="Girlanda M."/>
            <person name="Hayes R."/>
            <person name="Keri Z."/>
            <person name="Labutti K."/>
            <person name="Lipzen A."/>
            <person name="Lombard V."/>
            <person name="Magnuson J."/>
            <person name="Maillard F."/>
            <person name="Morin E."/>
            <person name="Murat C."/>
            <person name="Nolan M."/>
            <person name="Ohm R."/>
            <person name="Pangilinan J."/>
            <person name="Pereira M."/>
            <person name="Perotto S."/>
            <person name="Peter M."/>
            <person name="Riley R."/>
            <person name="Sitrit Y."/>
            <person name="Stielow B."/>
            <person name="Szollosi G."/>
            <person name="Zifcakova L."/>
            <person name="Stursova M."/>
            <person name="Spatafora J.W."/>
            <person name="Tedersoo L."/>
            <person name="Vaario L.-M."/>
            <person name="Yamada A."/>
            <person name="Yan M."/>
            <person name="Wang P."/>
            <person name="Xu J."/>
            <person name="Bruns T."/>
            <person name="Baldrian P."/>
            <person name="Vilgalys R."/>
            <person name="Henrissat B."/>
            <person name="Grigoriev I.V."/>
            <person name="Hibbett D."/>
            <person name="Nagy L.G."/>
            <person name="Martin F.M."/>
        </authorList>
    </citation>
    <scope>NUCLEOTIDE SEQUENCE</scope>
    <source>
        <strain evidence="7">UH-Tt-Lm1</strain>
    </source>
</reference>
<dbReference type="Proteomes" id="UP000736335">
    <property type="component" value="Unassembled WGS sequence"/>
</dbReference>
<keyword evidence="3" id="KW-0547">Nucleotide-binding</keyword>
<dbReference type="PROSITE" id="PS50011">
    <property type="entry name" value="PROTEIN_KINASE_DOM"/>
    <property type="match status" value="1"/>
</dbReference>
<reference evidence="7" key="1">
    <citation type="journal article" date="2020" name="Nat. Commun.">
        <title>Large-scale genome sequencing of mycorrhizal fungi provides insights into the early evolution of symbiotic traits.</title>
        <authorList>
            <person name="Miyauchi S."/>
            <person name="Kiss E."/>
            <person name="Kuo A."/>
            <person name="Drula E."/>
            <person name="Kohler A."/>
            <person name="Sanchez-Garcia M."/>
            <person name="Morin E."/>
            <person name="Andreopoulos B."/>
            <person name="Barry K.W."/>
            <person name="Bonito G."/>
            <person name="Buee M."/>
            <person name="Carver A."/>
            <person name="Chen C."/>
            <person name="Cichocki N."/>
            <person name="Clum A."/>
            <person name="Culley D."/>
            <person name="Crous P.W."/>
            <person name="Fauchery L."/>
            <person name="Girlanda M."/>
            <person name="Hayes R.D."/>
            <person name="Keri Z."/>
            <person name="LaButti K."/>
            <person name="Lipzen A."/>
            <person name="Lombard V."/>
            <person name="Magnuson J."/>
            <person name="Maillard F."/>
            <person name="Murat C."/>
            <person name="Nolan M."/>
            <person name="Ohm R.A."/>
            <person name="Pangilinan J."/>
            <person name="Pereira M.F."/>
            <person name="Perotto S."/>
            <person name="Peter M."/>
            <person name="Pfister S."/>
            <person name="Riley R."/>
            <person name="Sitrit Y."/>
            <person name="Stielow J.B."/>
            <person name="Szollosi G."/>
            <person name="Zifcakova L."/>
            <person name="Stursova M."/>
            <person name="Spatafora J.W."/>
            <person name="Tedersoo L."/>
            <person name="Vaario L.M."/>
            <person name="Yamada A."/>
            <person name="Yan M."/>
            <person name="Wang P."/>
            <person name="Xu J."/>
            <person name="Bruns T."/>
            <person name="Baldrian P."/>
            <person name="Vilgalys R."/>
            <person name="Dunand C."/>
            <person name="Henrissat B."/>
            <person name="Grigoriev I.V."/>
            <person name="Hibbett D."/>
            <person name="Nagy L.G."/>
            <person name="Martin F.M."/>
        </authorList>
    </citation>
    <scope>NUCLEOTIDE SEQUENCE</scope>
    <source>
        <strain evidence="7">UH-Tt-Lm1</strain>
    </source>
</reference>
<keyword evidence="8" id="KW-1185">Reference proteome</keyword>
<dbReference type="GO" id="GO:0004674">
    <property type="term" value="F:protein serine/threonine kinase activity"/>
    <property type="evidence" value="ECO:0007669"/>
    <property type="project" value="UniProtKB-KW"/>
</dbReference>
<keyword evidence="4 7" id="KW-0418">Kinase</keyword>
<evidence type="ECO:0000256" key="3">
    <source>
        <dbReference type="ARBA" id="ARBA00022741"/>
    </source>
</evidence>
<proteinExistence type="predicted"/>
<dbReference type="InterPro" id="IPR000719">
    <property type="entry name" value="Prot_kinase_dom"/>
</dbReference>
<name>A0A9P6HGI8_9AGAM</name>